<reference evidence="1 2" key="1">
    <citation type="submission" date="2019-11" db="EMBL/GenBank/DDBJ databases">
        <title>Whole-genome sequence of a Rhodoblastus acidophilus DSM 142.</title>
        <authorList>
            <person name="Kyndt J.A."/>
            <person name="Meyer T.E."/>
        </authorList>
    </citation>
    <scope>NUCLEOTIDE SEQUENCE [LARGE SCALE GENOMIC DNA]</scope>
    <source>
        <strain evidence="1 2">DSM 142</strain>
    </source>
</reference>
<dbReference type="AlphaFoldDB" id="A0A6N8DPK4"/>
<gene>
    <name evidence="1" type="ORF">GJ654_10705</name>
</gene>
<dbReference type="RefSeq" id="WP_155446151.1">
    <property type="nucleotide sequence ID" value="NZ_JAOQNR010000009.1"/>
</dbReference>
<proteinExistence type="predicted"/>
<dbReference type="Proteomes" id="UP000439113">
    <property type="component" value="Unassembled WGS sequence"/>
</dbReference>
<dbReference type="OrthoDB" id="8454100at2"/>
<dbReference type="EMBL" id="WNKS01000008">
    <property type="protein sequence ID" value="MTV31465.1"/>
    <property type="molecule type" value="Genomic_DNA"/>
</dbReference>
<evidence type="ECO:0000313" key="2">
    <source>
        <dbReference type="Proteomes" id="UP000439113"/>
    </source>
</evidence>
<sequence length="159" mass="17256">MTSDWAIKGAGLACAAGSVWFAAYMVNHQGEAPRVNAMEEFALFAQPNRVRAVEAALRGAPAQSDPKRTGKVLEIDMTPIGATHIRTPPKAETARRDLRIVELGADSALLETSEGYRRIRVGDDMPEIGKIIAIRRMSEYWIVVASLRSLAQAAPPDGK</sequence>
<comment type="caution">
    <text evidence="1">The sequence shown here is derived from an EMBL/GenBank/DDBJ whole genome shotgun (WGS) entry which is preliminary data.</text>
</comment>
<organism evidence="1 2">
    <name type="scientific">Rhodoblastus acidophilus</name>
    <name type="common">Rhodopseudomonas acidophila</name>
    <dbReference type="NCBI Taxonomy" id="1074"/>
    <lineage>
        <taxon>Bacteria</taxon>
        <taxon>Pseudomonadati</taxon>
        <taxon>Pseudomonadota</taxon>
        <taxon>Alphaproteobacteria</taxon>
        <taxon>Hyphomicrobiales</taxon>
        <taxon>Rhodoblastaceae</taxon>
        <taxon>Rhodoblastus</taxon>
    </lineage>
</organism>
<protein>
    <submittedName>
        <fullName evidence="1">Uncharacterized protein</fullName>
    </submittedName>
</protein>
<name>A0A6N8DPK4_RHOAC</name>
<evidence type="ECO:0000313" key="1">
    <source>
        <dbReference type="EMBL" id="MTV31465.1"/>
    </source>
</evidence>
<accession>A0A6N8DPK4</accession>